<dbReference type="Pfam" id="PF00135">
    <property type="entry name" value="COesterase"/>
    <property type="match status" value="1"/>
</dbReference>
<organism evidence="3 4">
    <name type="scientific">Mola mola</name>
    <name type="common">Ocean sunfish</name>
    <name type="synonym">Tetraodon mola</name>
    <dbReference type="NCBI Taxonomy" id="94237"/>
    <lineage>
        <taxon>Eukaryota</taxon>
        <taxon>Metazoa</taxon>
        <taxon>Chordata</taxon>
        <taxon>Craniata</taxon>
        <taxon>Vertebrata</taxon>
        <taxon>Euteleostomi</taxon>
        <taxon>Actinopterygii</taxon>
        <taxon>Neopterygii</taxon>
        <taxon>Teleostei</taxon>
        <taxon>Neoteleostei</taxon>
        <taxon>Acanthomorphata</taxon>
        <taxon>Eupercaria</taxon>
        <taxon>Tetraodontiformes</taxon>
        <taxon>Molidae</taxon>
        <taxon>Mola</taxon>
    </lineage>
</organism>
<evidence type="ECO:0000313" key="3">
    <source>
        <dbReference type="Ensembl" id="ENSMMOP00000023034.1"/>
    </source>
</evidence>
<feature type="domain" description="Carboxylesterase type B" evidence="2">
    <location>
        <begin position="58"/>
        <end position="218"/>
    </location>
</feature>
<sequence>MSLHQTSHFFFPVGFIQQLLSPLSEGLFHNGIAESGTAAMDLLIDSDPLPMAKVDNHCYISHFLQPENAHFKKLVVEEYVGTGEDRLKNRESFTQVLGDLMFVVPAIKAANAHRDAGAPVYLYEYQHPPKFLQDKRPSFVKSDHGDEIFMVFGFYVCSEEEEQLSRTMMSYWGNFAYTGSPNGRGLVHWPKYGAKEEYLEIRSTEQVVSQGLKKDRFALLTQTLPETHGQTTDKEHSDKSSLNLFLFFFFFLNHPVVKLTQYINWTN</sequence>
<dbReference type="InterPro" id="IPR002018">
    <property type="entry name" value="CarbesteraseB"/>
</dbReference>
<keyword evidence="4" id="KW-1185">Reference proteome</keyword>
<dbReference type="SUPFAM" id="SSF53474">
    <property type="entry name" value="alpha/beta-Hydrolases"/>
    <property type="match status" value="1"/>
</dbReference>
<evidence type="ECO:0000259" key="2">
    <source>
        <dbReference type="Pfam" id="PF00135"/>
    </source>
</evidence>
<dbReference type="STRING" id="94237.ENSMMOP00000023034"/>
<dbReference type="Proteomes" id="UP000261620">
    <property type="component" value="Unplaced"/>
</dbReference>
<evidence type="ECO:0000313" key="4">
    <source>
        <dbReference type="Proteomes" id="UP000261620"/>
    </source>
</evidence>
<dbReference type="Gene3D" id="3.40.50.1820">
    <property type="entry name" value="alpha/beta hydrolase"/>
    <property type="match status" value="1"/>
</dbReference>
<name>A0A3Q3XBF5_MOLML</name>
<proteinExistence type="inferred from homology"/>
<dbReference type="AlphaFoldDB" id="A0A3Q3XBF5"/>
<dbReference type="PANTHER" id="PTHR11559">
    <property type="entry name" value="CARBOXYLESTERASE"/>
    <property type="match status" value="1"/>
</dbReference>
<dbReference type="Ensembl" id="ENSMMOT00000023418.1">
    <property type="protein sequence ID" value="ENSMMOP00000023034.1"/>
    <property type="gene ID" value="ENSMMOG00000017520.1"/>
</dbReference>
<evidence type="ECO:0000256" key="1">
    <source>
        <dbReference type="ARBA" id="ARBA00005964"/>
    </source>
</evidence>
<comment type="similarity">
    <text evidence="1">Belongs to the type-B carboxylesterase/lipase family.</text>
</comment>
<reference evidence="3" key="2">
    <citation type="submission" date="2025-09" db="UniProtKB">
        <authorList>
            <consortium name="Ensembl"/>
        </authorList>
    </citation>
    <scope>IDENTIFICATION</scope>
</reference>
<accession>A0A3Q3XBF5</accession>
<reference evidence="3" key="1">
    <citation type="submission" date="2025-08" db="UniProtKB">
        <authorList>
            <consortium name="Ensembl"/>
        </authorList>
    </citation>
    <scope>IDENTIFICATION</scope>
</reference>
<dbReference type="InterPro" id="IPR050309">
    <property type="entry name" value="Type-B_Carboxylest/Lipase"/>
</dbReference>
<dbReference type="InterPro" id="IPR029058">
    <property type="entry name" value="AB_hydrolase_fold"/>
</dbReference>
<protein>
    <recommendedName>
        <fullName evidence="2">Carboxylesterase type B domain-containing protein</fullName>
    </recommendedName>
</protein>